<dbReference type="InterPro" id="IPR009835">
    <property type="entry name" value="SrtB"/>
</dbReference>
<feature type="active site" description="Acyl-thioester intermediate" evidence="2">
    <location>
        <position position="201"/>
    </location>
</feature>
<sequence>MRRSKGLLGLVFLLVLLGVGCFYLAYREQEPFQEMKVKGEALQKLVVQETGSQEANPMERTIDFPALQRINPEIVGWLYVPQIGVDSPILTGQTDTEYLTKDFEGAYSPLGSIFTFAGARISDSQVYLFAHNMASGQMFGSLKQFTDEAFLTANPEAYLYTPERVRKLQVEGWKYLQADDPCFSSRESQGQDTARVTLVTCVGYFQTPKRLAVNTKVVETRTAF</sequence>
<dbReference type="EMBL" id="JAPRAY010000006">
    <property type="protein sequence ID" value="MCZ0667028.1"/>
    <property type="molecule type" value="Genomic_DNA"/>
</dbReference>
<gene>
    <name evidence="3" type="ORF">OZZ17_05645</name>
</gene>
<dbReference type="RefSeq" id="WP_173863146.1">
    <property type="nucleotide sequence ID" value="NZ_JAAILN010000001.1"/>
</dbReference>
<comment type="caution">
    <text evidence="3">The sequence shown here is derived from an EMBL/GenBank/DDBJ whole genome shotgun (WGS) entry which is preliminary data.</text>
</comment>
<dbReference type="SUPFAM" id="SSF63817">
    <property type="entry name" value="Sortase"/>
    <property type="match status" value="1"/>
</dbReference>
<evidence type="ECO:0000256" key="2">
    <source>
        <dbReference type="PIRSR" id="PIRSR605754-1"/>
    </source>
</evidence>
<dbReference type="GO" id="GO:0016787">
    <property type="term" value="F:hydrolase activity"/>
    <property type="evidence" value="ECO:0007669"/>
    <property type="project" value="UniProtKB-KW"/>
</dbReference>
<reference evidence="3" key="1">
    <citation type="submission" date="2022-11" db="EMBL/GenBank/DDBJ databases">
        <title>Temperate bacteriophages infecting mucin-degrading bacterium Ruminococcus gnavus from the human gut.</title>
        <authorList>
            <person name="Buttimer C."/>
        </authorList>
    </citation>
    <scope>NUCLEOTIDE SEQUENCE</scope>
    <source>
        <strain evidence="3">CCUG 49994</strain>
    </source>
</reference>
<proteinExistence type="predicted"/>
<evidence type="ECO:0000256" key="1">
    <source>
        <dbReference type="ARBA" id="ARBA00022801"/>
    </source>
</evidence>
<protein>
    <submittedName>
        <fullName evidence="3">Class B sortase</fullName>
    </submittedName>
</protein>
<name>A0A9Q4EXZ8_MEDGN</name>
<dbReference type="Gene3D" id="2.40.260.10">
    <property type="entry name" value="Sortase"/>
    <property type="match status" value="1"/>
</dbReference>
<dbReference type="InterPro" id="IPR005754">
    <property type="entry name" value="Sortase"/>
</dbReference>
<evidence type="ECO:0000313" key="4">
    <source>
        <dbReference type="Proteomes" id="UP001079535"/>
    </source>
</evidence>
<dbReference type="AlphaFoldDB" id="A0A9Q4EXZ8"/>
<dbReference type="Proteomes" id="UP001079535">
    <property type="component" value="Unassembled WGS sequence"/>
</dbReference>
<dbReference type="InterPro" id="IPR023365">
    <property type="entry name" value="Sortase_dom-sf"/>
</dbReference>
<keyword evidence="1" id="KW-0378">Hydrolase</keyword>
<accession>A0A9Q4EXZ8</accession>
<organism evidence="3 4">
    <name type="scientific">Mediterraneibacter gnavus</name>
    <name type="common">Ruminococcus gnavus</name>
    <dbReference type="NCBI Taxonomy" id="33038"/>
    <lineage>
        <taxon>Bacteria</taxon>
        <taxon>Bacillati</taxon>
        <taxon>Bacillota</taxon>
        <taxon>Clostridia</taxon>
        <taxon>Lachnospirales</taxon>
        <taxon>Lachnospiraceae</taxon>
        <taxon>Mediterraneibacter</taxon>
    </lineage>
</organism>
<feature type="active site" description="Proton donor/acceptor" evidence="2">
    <location>
        <position position="131"/>
    </location>
</feature>
<evidence type="ECO:0000313" key="3">
    <source>
        <dbReference type="EMBL" id="MCZ0667028.1"/>
    </source>
</evidence>
<dbReference type="CDD" id="cd05826">
    <property type="entry name" value="Sortase_B"/>
    <property type="match status" value="1"/>
</dbReference>
<dbReference type="PROSITE" id="PS51257">
    <property type="entry name" value="PROKAR_LIPOPROTEIN"/>
    <property type="match status" value="1"/>
</dbReference>
<dbReference type="Pfam" id="PF04203">
    <property type="entry name" value="Sortase"/>
    <property type="match status" value="1"/>
</dbReference>